<dbReference type="RefSeq" id="XP_067511979.1">
    <property type="nucleotide sequence ID" value="XM_067655878.1"/>
</dbReference>
<keyword evidence="2" id="KW-1185">Reference proteome</keyword>
<protein>
    <submittedName>
        <fullName evidence="1">Uncharacterized protein</fullName>
    </submittedName>
</protein>
<evidence type="ECO:0000313" key="2">
    <source>
        <dbReference type="Proteomes" id="UP000009138"/>
    </source>
</evidence>
<dbReference type="GeneID" id="93608259"/>
<accession>I1BK53</accession>
<organism evidence="1 2">
    <name type="scientific">Rhizopus delemar (strain RA 99-880 / ATCC MYA-4621 / FGSC 9543 / NRRL 43880)</name>
    <name type="common">Mucormycosis agent</name>
    <name type="synonym">Rhizopus arrhizus var. delemar</name>
    <dbReference type="NCBI Taxonomy" id="246409"/>
    <lineage>
        <taxon>Eukaryota</taxon>
        <taxon>Fungi</taxon>
        <taxon>Fungi incertae sedis</taxon>
        <taxon>Mucoromycota</taxon>
        <taxon>Mucoromycotina</taxon>
        <taxon>Mucoromycetes</taxon>
        <taxon>Mucorales</taxon>
        <taxon>Mucorineae</taxon>
        <taxon>Rhizopodaceae</taxon>
        <taxon>Rhizopus</taxon>
    </lineage>
</organism>
<dbReference type="AlphaFoldDB" id="I1BK53"/>
<dbReference type="EMBL" id="CH476732">
    <property type="protein sequence ID" value="EIE76583.1"/>
    <property type="molecule type" value="Genomic_DNA"/>
</dbReference>
<evidence type="ECO:0000313" key="1">
    <source>
        <dbReference type="EMBL" id="EIE76583.1"/>
    </source>
</evidence>
<sequence length="79" mass="8569">MDTPMGFNSSSSLVFSLSRATWARFKTTSVFAARAFGRILWAVLCCVGEISWFAGKRTVGCLMDITSILRAEAKKSIGG</sequence>
<dbReference type="VEuPathDB" id="FungiDB:RO3G_01287"/>
<proteinExistence type="predicted"/>
<dbReference type="OrthoDB" id="10273202at2759"/>
<reference evidence="1 2" key="1">
    <citation type="journal article" date="2009" name="PLoS Genet.">
        <title>Genomic analysis of the basal lineage fungus Rhizopus oryzae reveals a whole-genome duplication.</title>
        <authorList>
            <person name="Ma L.-J."/>
            <person name="Ibrahim A.S."/>
            <person name="Skory C."/>
            <person name="Grabherr M.G."/>
            <person name="Burger G."/>
            <person name="Butler M."/>
            <person name="Elias M."/>
            <person name="Idnurm A."/>
            <person name="Lang B.F."/>
            <person name="Sone T."/>
            <person name="Abe A."/>
            <person name="Calvo S.E."/>
            <person name="Corrochano L.M."/>
            <person name="Engels R."/>
            <person name="Fu J."/>
            <person name="Hansberg W."/>
            <person name="Kim J.-M."/>
            <person name="Kodira C.D."/>
            <person name="Koehrsen M.J."/>
            <person name="Liu B."/>
            <person name="Miranda-Saavedra D."/>
            <person name="O'Leary S."/>
            <person name="Ortiz-Castellanos L."/>
            <person name="Poulter R."/>
            <person name="Rodriguez-Romero J."/>
            <person name="Ruiz-Herrera J."/>
            <person name="Shen Y.-Q."/>
            <person name="Zeng Q."/>
            <person name="Galagan J."/>
            <person name="Birren B.W."/>
            <person name="Cuomo C.A."/>
            <person name="Wickes B.L."/>
        </authorList>
    </citation>
    <scope>NUCLEOTIDE SEQUENCE [LARGE SCALE GENOMIC DNA]</scope>
    <source>
        <strain evidence="2">RA 99-880 / ATCC MYA-4621 / FGSC 9543 / NRRL 43880</strain>
    </source>
</reference>
<name>I1BK53_RHIO9</name>
<dbReference type="Proteomes" id="UP000009138">
    <property type="component" value="Unassembled WGS sequence"/>
</dbReference>
<dbReference type="InParanoid" id="I1BK53"/>
<gene>
    <name evidence="1" type="ORF">RO3G_01287</name>
</gene>